<reference evidence="1 2" key="1">
    <citation type="submission" date="2024-07" db="EMBL/GenBank/DDBJ databases">
        <title>Novosphingobium kalidii RD2P27.</title>
        <authorList>
            <person name="Sun J.-Q."/>
        </authorList>
    </citation>
    <scope>NUCLEOTIDE SEQUENCE [LARGE SCALE GENOMIC DNA]</scope>
    <source>
        <strain evidence="1 2">RD2P27</strain>
    </source>
</reference>
<organism evidence="1 2">
    <name type="scientific">Novosphingobium kalidii</name>
    <dbReference type="NCBI Taxonomy" id="3230299"/>
    <lineage>
        <taxon>Bacteria</taxon>
        <taxon>Pseudomonadati</taxon>
        <taxon>Pseudomonadota</taxon>
        <taxon>Alphaproteobacteria</taxon>
        <taxon>Sphingomonadales</taxon>
        <taxon>Sphingomonadaceae</taxon>
        <taxon>Novosphingobium</taxon>
    </lineage>
</organism>
<dbReference type="Proteomes" id="UP001548713">
    <property type="component" value="Unassembled WGS sequence"/>
</dbReference>
<comment type="caution">
    <text evidence="1">The sequence shown here is derived from an EMBL/GenBank/DDBJ whole genome shotgun (WGS) entry which is preliminary data.</text>
</comment>
<dbReference type="EMBL" id="JBEWLY010000009">
    <property type="protein sequence ID" value="MET1754982.1"/>
    <property type="molecule type" value="Genomic_DNA"/>
</dbReference>
<gene>
    <name evidence="1" type="ORF">ABVV53_05845</name>
</gene>
<evidence type="ECO:0000313" key="1">
    <source>
        <dbReference type="EMBL" id="MET1754982.1"/>
    </source>
</evidence>
<sequence>MEIIKLPPGEQAGEDTDCIKIERVAGGQYSLITSALAECDGEEGNAGDSEAVIRSEFYDTVEEAEAAGLAWAASLCVEKIYVELRE</sequence>
<dbReference type="RefSeq" id="WP_353983462.1">
    <property type="nucleotide sequence ID" value="NZ_JBEWLY010000009.1"/>
</dbReference>
<proteinExistence type="predicted"/>
<keyword evidence="2" id="KW-1185">Reference proteome</keyword>
<name>A0ABV2CZE2_9SPHN</name>
<protein>
    <submittedName>
        <fullName evidence="1">Uncharacterized protein</fullName>
    </submittedName>
</protein>
<accession>A0ABV2CZE2</accession>
<evidence type="ECO:0000313" key="2">
    <source>
        <dbReference type="Proteomes" id="UP001548713"/>
    </source>
</evidence>